<dbReference type="GO" id="GO:0004601">
    <property type="term" value="F:peroxidase activity"/>
    <property type="evidence" value="ECO:0007669"/>
    <property type="project" value="UniProtKB-KW"/>
</dbReference>
<name>A0ABU7XHM9_9HYPH</name>
<keyword evidence="6" id="KW-0560">Oxidoreductase</keyword>
<protein>
    <submittedName>
        <fullName evidence="6">Di-heme-cytochrome C peroxidase</fullName>
    </submittedName>
</protein>
<accession>A0ABU7XHM9</accession>
<dbReference type="Proteomes" id="UP001350748">
    <property type="component" value="Unassembled WGS sequence"/>
</dbReference>
<dbReference type="Pfam" id="PF21419">
    <property type="entry name" value="RoxA-like_Cyt-c"/>
    <property type="match status" value="1"/>
</dbReference>
<dbReference type="InterPro" id="IPR051395">
    <property type="entry name" value="Cytochrome_c_Peroxidase/MauG"/>
</dbReference>
<evidence type="ECO:0000313" key="7">
    <source>
        <dbReference type="Proteomes" id="UP001350748"/>
    </source>
</evidence>
<dbReference type="RefSeq" id="WP_332081627.1">
    <property type="nucleotide sequence ID" value="NZ_JAZHYN010000020.1"/>
</dbReference>
<keyword evidence="1 4" id="KW-0349">Heme</keyword>
<dbReference type="InterPro" id="IPR047758">
    <property type="entry name" value="CytoC_perox"/>
</dbReference>
<evidence type="ECO:0000256" key="1">
    <source>
        <dbReference type="ARBA" id="ARBA00022617"/>
    </source>
</evidence>
<feature type="domain" description="Cytochrome c" evidence="5">
    <location>
        <begin position="335"/>
        <end position="587"/>
    </location>
</feature>
<organism evidence="6 7">
    <name type="scientific">Methylocystis borbori</name>
    <dbReference type="NCBI Taxonomy" id="3118750"/>
    <lineage>
        <taxon>Bacteria</taxon>
        <taxon>Pseudomonadati</taxon>
        <taxon>Pseudomonadota</taxon>
        <taxon>Alphaproteobacteria</taxon>
        <taxon>Hyphomicrobiales</taxon>
        <taxon>Methylocystaceae</taxon>
        <taxon>Methylocystis</taxon>
    </lineage>
</organism>
<reference evidence="6 7" key="1">
    <citation type="submission" date="2024-02" db="EMBL/GenBank/DDBJ databases">
        <authorList>
            <person name="Grouzdev D."/>
        </authorList>
    </citation>
    <scope>NUCLEOTIDE SEQUENCE [LARGE SCALE GENOMIC DNA]</scope>
    <source>
        <strain evidence="6 7">9N</strain>
    </source>
</reference>
<dbReference type="Gene3D" id="1.10.760.10">
    <property type="entry name" value="Cytochrome c-like domain"/>
    <property type="match status" value="1"/>
</dbReference>
<dbReference type="NCBIfam" id="NF040606">
    <property type="entry name" value="CytoC_perox"/>
    <property type="match status" value="1"/>
</dbReference>
<dbReference type="InterPro" id="IPR009056">
    <property type="entry name" value="Cyt_c-like_dom"/>
</dbReference>
<proteinExistence type="predicted"/>
<keyword evidence="7" id="KW-1185">Reference proteome</keyword>
<dbReference type="PROSITE" id="PS51007">
    <property type="entry name" value="CYTC"/>
    <property type="match status" value="1"/>
</dbReference>
<dbReference type="PANTHER" id="PTHR30600">
    <property type="entry name" value="CYTOCHROME C PEROXIDASE-RELATED"/>
    <property type="match status" value="1"/>
</dbReference>
<evidence type="ECO:0000256" key="2">
    <source>
        <dbReference type="ARBA" id="ARBA00022723"/>
    </source>
</evidence>
<dbReference type="PANTHER" id="PTHR30600:SF9">
    <property type="entry name" value="BLR7738 PROTEIN"/>
    <property type="match status" value="1"/>
</dbReference>
<evidence type="ECO:0000259" key="5">
    <source>
        <dbReference type="PROSITE" id="PS51007"/>
    </source>
</evidence>
<dbReference type="EMBL" id="JAZHYN010000020">
    <property type="protein sequence ID" value="MEF3366610.1"/>
    <property type="molecule type" value="Genomic_DNA"/>
</dbReference>
<keyword evidence="2 4" id="KW-0479">Metal-binding</keyword>
<evidence type="ECO:0000256" key="4">
    <source>
        <dbReference type="PROSITE-ProRule" id="PRU00433"/>
    </source>
</evidence>
<evidence type="ECO:0000256" key="3">
    <source>
        <dbReference type="ARBA" id="ARBA00023004"/>
    </source>
</evidence>
<comment type="caution">
    <text evidence="6">The sequence shown here is derived from an EMBL/GenBank/DDBJ whole genome shotgun (WGS) entry which is preliminary data.</text>
</comment>
<keyword evidence="3 4" id="KW-0408">Iron</keyword>
<dbReference type="SUPFAM" id="SSF46626">
    <property type="entry name" value="Cytochrome c"/>
    <property type="match status" value="1"/>
</dbReference>
<sequence length="587" mass="64059">MSATKTLRAAALATIFFIASAPISRPMAFERLEQKSSIPGAALWDEQAWNDFYSLSQGSRLIPWDWIKALKQADGQPFLADGLVRYGYLANPESATPGLPVGFVVADGVLGPTCSACHTRQIEVEGKSYRIDGGPALADIGTLWADLDTAVSKILGEPTAFLEFAKAVLGSGYDPQKEVKLRAEAELWYARHHAITDKGLPKDKPWGAGRIDAVGMILNRVTGLDIGPGPTHLIVENIRKADAPVRPPFLWNAPRQDHTQWPGFADNGDRILAMARNVGQVYGVFGEFFPEKDASHLLGFNYVKANSVDFKGLIDLERLVERIGPPKWPWPVDMTLAAQGKLIYERPYEEGGCADCHGIDRGQPRLLNPDTWCTPVQDVGTDAREYQYFAPDWKVDTGALTGAFIPFVSQPLDRKDAPVSVLATAVRGAILQHFIPVTVNALERKKADVALAILQPLIEELKGVYKIPGTPGAGRWACRRAPETEGKIKYEARVLEGIWAAAPYLHNASAPSLAELLKPPQSRVADFKVGPAYDISTVGLAVEQPKSTFLMKTDCNRGSGVSHCGHDYGTALSDGEKRALLEYLKTL</sequence>
<gene>
    <name evidence="6" type="ORF">V3H18_08700</name>
</gene>
<keyword evidence="6" id="KW-0575">Peroxidase</keyword>
<evidence type="ECO:0000313" key="6">
    <source>
        <dbReference type="EMBL" id="MEF3366610.1"/>
    </source>
</evidence>
<dbReference type="InterPro" id="IPR036909">
    <property type="entry name" value="Cyt_c-like_dom_sf"/>
</dbReference>